<protein>
    <submittedName>
        <fullName evidence="1">Putative secreted protein</fullName>
    </submittedName>
</protein>
<sequence length="101" mass="11508">MYAIASPYLIILSLFTTFAFRQTRRQHRLRLFAMHYTRTNGLLVCAMVMRRLSKPFLRANRRRQQNTIAGAVAAVGRPPALNILVTIHPLVAVFGSAKRLK</sequence>
<reference evidence="1" key="1">
    <citation type="submission" date="2018-01" db="EMBL/GenBank/DDBJ databases">
        <title>An insight into the sialome of Amazonian anophelines.</title>
        <authorList>
            <person name="Ribeiro J.M."/>
            <person name="Scarpassa V."/>
            <person name="Calvo E."/>
        </authorList>
    </citation>
    <scope>NUCLEOTIDE SEQUENCE</scope>
</reference>
<evidence type="ECO:0000313" key="1">
    <source>
        <dbReference type="EMBL" id="MBW80214.1"/>
    </source>
</evidence>
<accession>A0A2M4DRN0</accession>
<proteinExistence type="predicted"/>
<organism evidence="1">
    <name type="scientific">Anopheles darlingi</name>
    <name type="common">Mosquito</name>
    <dbReference type="NCBI Taxonomy" id="43151"/>
    <lineage>
        <taxon>Eukaryota</taxon>
        <taxon>Metazoa</taxon>
        <taxon>Ecdysozoa</taxon>
        <taxon>Arthropoda</taxon>
        <taxon>Hexapoda</taxon>
        <taxon>Insecta</taxon>
        <taxon>Pterygota</taxon>
        <taxon>Neoptera</taxon>
        <taxon>Endopterygota</taxon>
        <taxon>Diptera</taxon>
        <taxon>Nematocera</taxon>
        <taxon>Culicoidea</taxon>
        <taxon>Culicidae</taxon>
        <taxon>Anophelinae</taxon>
        <taxon>Anopheles</taxon>
    </lineage>
</organism>
<dbReference type="AlphaFoldDB" id="A0A2M4DRN0"/>
<name>A0A2M4DRN0_ANODA</name>
<dbReference type="EMBL" id="GGFL01016036">
    <property type="protein sequence ID" value="MBW80214.1"/>
    <property type="molecule type" value="Transcribed_RNA"/>
</dbReference>